<proteinExistence type="predicted"/>
<dbReference type="EMBL" id="MNCJ02000324">
    <property type="protein sequence ID" value="KAF5792104.1"/>
    <property type="molecule type" value="Genomic_DNA"/>
</dbReference>
<reference evidence="2" key="1">
    <citation type="journal article" date="2017" name="Nature">
        <title>The sunflower genome provides insights into oil metabolism, flowering and Asterid evolution.</title>
        <authorList>
            <person name="Badouin H."/>
            <person name="Gouzy J."/>
            <person name="Grassa C.J."/>
            <person name="Murat F."/>
            <person name="Staton S.E."/>
            <person name="Cottret L."/>
            <person name="Lelandais-Briere C."/>
            <person name="Owens G.L."/>
            <person name="Carrere S."/>
            <person name="Mayjonade B."/>
            <person name="Legrand L."/>
            <person name="Gill N."/>
            <person name="Kane N.C."/>
            <person name="Bowers J.E."/>
            <person name="Hubner S."/>
            <person name="Bellec A."/>
            <person name="Berard A."/>
            <person name="Berges H."/>
            <person name="Blanchet N."/>
            <person name="Boniface M.C."/>
            <person name="Brunel D."/>
            <person name="Catrice O."/>
            <person name="Chaidir N."/>
            <person name="Claudel C."/>
            <person name="Donnadieu C."/>
            <person name="Faraut T."/>
            <person name="Fievet G."/>
            <person name="Helmstetter N."/>
            <person name="King M."/>
            <person name="Knapp S.J."/>
            <person name="Lai Z."/>
            <person name="Le Paslier M.C."/>
            <person name="Lippi Y."/>
            <person name="Lorenzon L."/>
            <person name="Mandel J.R."/>
            <person name="Marage G."/>
            <person name="Marchand G."/>
            <person name="Marquand E."/>
            <person name="Bret-Mestries E."/>
            <person name="Morien E."/>
            <person name="Nambeesan S."/>
            <person name="Nguyen T."/>
            <person name="Pegot-Espagnet P."/>
            <person name="Pouilly N."/>
            <person name="Raftis F."/>
            <person name="Sallet E."/>
            <person name="Schiex T."/>
            <person name="Thomas J."/>
            <person name="Vandecasteele C."/>
            <person name="Vares D."/>
            <person name="Vear F."/>
            <person name="Vautrin S."/>
            <person name="Crespi M."/>
            <person name="Mangin B."/>
            <person name="Burke J.M."/>
            <person name="Salse J."/>
            <person name="Munos S."/>
            <person name="Vincourt P."/>
            <person name="Rieseberg L.H."/>
            <person name="Langlade N.B."/>
        </authorList>
    </citation>
    <scope>NUCLEOTIDE SEQUENCE</scope>
    <source>
        <tissue evidence="2">Leaves</tissue>
    </source>
</reference>
<comment type="caution">
    <text evidence="2">The sequence shown here is derived from an EMBL/GenBank/DDBJ whole genome shotgun (WGS) entry which is preliminary data.</text>
</comment>
<evidence type="ECO:0000313" key="3">
    <source>
        <dbReference type="Proteomes" id="UP000215914"/>
    </source>
</evidence>
<dbReference type="Gramene" id="mRNA:HanXRQr2_Chr09g0402281">
    <property type="protein sequence ID" value="CDS:HanXRQr2_Chr09g0402281.1"/>
    <property type="gene ID" value="HanXRQr2_Chr09g0402281"/>
</dbReference>
<name>A0A9K3I9K9_HELAN</name>
<keyword evidence="1" id="KW-0812">Transmembrane</keyword>
<evidence type="ECO:0000256" key="1">
    <source>
        <dbReference type="SAM" id="Phobius"/>
    </source>
</evidence>
<protein>
    <submittedName>
        <fullName evidence="2">Uncharacterized protein</fullName>
    </submittedName>
</protein>
<accession>A0A9K3I9K9</accession>
<sequence>MELTSRMKIARFKPFGSRCGKTNLWTKVAKLAKPQGRKWHFTPEIINKVLVMSLMVAKTILYYYVYTYLMKPKKCIKPIIPIEHTTILFSTT</sequence>
<gene>
    <name evidence="2" type="ORF">HanXRQr2_Chr09g0402281</name>
</gene>
<dbReference type="Proteomes" id="UP000215914">
    <property type="component" value="Unassembled WGS sequence"/>
</dbReference>
<evidence type="ECO:0000313" key="2">
    <source>
        <dbReference type="EMBL" id="KAF5792104.1"/>
    </source>
</evidence>
<organism evidence="2 3">
    <name type="scientific">Helianthus annuus</name>
    <name type="common">Common sunflower</name>
    <dbReference type="NCBI Taxonomy" id="4232"/>
    <lineage>
        <taxon>Eukaryota</taxon>
        <taxon>Viridiplantae</taxon>
        <taxon>Streptophyta</taxon>
        <taxon>Embryophyta</taxon>
        <taxon>Tracheophyta</taxon>
        <taxon>Spermatophyta</taxon>
        <taxon>Magnoliopsida</taxon>
        <taxon>eudicotyledons</taxon>
        <taxon>Gunneridae</taxon>
        <taxon>Pentapetalae</taxon>
        <taxon>asterids</taxon>
        <taxon>campanulids</taxon>
        <taxon>Asterales</taxon>
        <taxon>Asteraceae</taxon>
        <taxon>Asteroideae</taxon>
        <taxon>Heliantheae alliance</taxon>
        <taxon>Heliantheae</taxon>
        <taxon>Helianthus</taxon>
    </lineage>
</organism>
<keyword evidence="3" id="KW-1185">Reference proteome</keyword>
<keyword evidence="1" id="KW-0472">Membrane</keyword>
<reference evidence="2" key="2">
    <citation type="submission" date="2020-06" db="EMBL/GenBank/DDBJ databases">
        <title>Helianthus annuus Genome sequencing and assembly Release 2.</title>
        <authorList>
            <person name="Gouzy J."/>
            <person name="Langlade N."/>
            <person name="Munos S."/>
        </authorList>
    </citation>
    <scope>NUCLEOTIDE SEQUENCE</scope>
    <source>
        <tissue evidence="2">Leaves</tissue>
    </source>
</reference>
<dbReference type="AlphaFoldDB" id="A0A9K3I9K9"/>
<keyword evidence="1" id="KW-1133">Transmembrane helix</keyword>
<feature type="transmembrane region" description="Helical" evidence="1">
    <location>
        <begin position="45"/>
        <end position="65"/>
    </location>
</feature>